<evidence type="ECO:0000256" key="1">
    <source>
        <dbReference type="SAM" id="Phobius"/>
    </source>
</evidence>
<comment type="caution">
    <text evidence="2">The sequence shown here is derived from an EMBL/GenBank/DDBJ whole genome shotgun (WGS) entry which is preliminary data.</text>
</comment>
<keyword evidence="1" id="KW-1133">Transmembrane helix</keyword>
<feature type="transmembrane region" description="Helical" evidence="1">
    <location>
        <begin position="43"/>
        <end position="61"/>
    </location>
</feature>
<keyword evidence="3" id="KW-1185">Reference proteome</keyword>
<protein>
    <recommendedName>
        <fullName evidence="4">WD40 repeat domain-containing protein</fullName>
    </recommendedName>
</protein>
<evidence type="ECO:0008006" key="4">
    <source>
        <dbReference type="Google" id="ProtNLM"/>
    </source>
</evidence>
<evidence type="ECO:0000313" key="2">
    <source>
        <dbReference type="EMBL" id="MDP9864309.1"/>
    </source>
</evidence>
<organism evidence="2 3">
    <name type="scientific">Streptosporangium brasiliense</name>
    <dbReference type="NCBI Taxonomy" id="47480"/>
    <lineage>
        <taxon>Bacteria</taxon>
        <taxon>Bacillati</taxon>
        <taxon>Actinomycetota</taxon>
        <taxon>Actinomycetes</taxon>
        <taxon>Streptosporangiales</taxon>
        <taxon>Streptosporangiaceae</taxon>
        <taxon>Streptosporangium</taxon>
    </lineage>
</organism>
<evidence type="ECO:0000313" key="3">
    <source>
        <dbReference type="Proteomes" id="UP001230426"/>
    </source>
</evidence>
<keyword evidence="1" id="KW-0812">Transmembrane</keyword>
<dbReference type="EMBL" id="JAUSRB010000002">
    <property type="protein sequence ID" value="MDP9864309.1"/>
    <property type="molecule type" value="Genomic_DNA"/>
</dbReference>
<gene>
    <name evidence="2" type="ORF">J2S55_003575</name>
</gene>
<keyword evidence="1" id="KW-0472">Membrane</keyword>
<name>A0ABT9R509_9ACTN</name>
<dbReference type="SUPFAM" id="SSF69304">
    <property type="entry name" value="Tricorn protease N-terminal domain"/>
    <property type="match status" value="1"/>
</dbReference>
<accession>A0ABT9R509</accession>
<dbReference type="RefSeq" id="WP_306861966.1">
    <property type="nucleotide sequence ID" value="NZ_JAUSRB010000002.1"/>
</dbReference>
<sequence>MTGIEDRLSRTLEHVADRAPRLAPSAAERLETGHRRRRHRSQALLAAAAVVVVAGGAVVGLQRAGDGRALPAVGPSEAPSVAISVAARPVEKVWPQAVWKIPVKDPEGRELRPVALTDDGMLLIKAWRKVEQPEVLYLYNLAGRDLRKIADVRRPRKAAGGVAGFSMGEGVVAWWTSTKTSVRLWAVPLTGGEVRQVAEHKTGGDVIDSLAVAEGAIVFSVLKGGVFSVPLDGGQVTPVDRGTGLHLLSWPWAGSPGTWSPQDGAPFTHLVNLETGQAGDAAPAGQGTQLLACGVQSCLATTSGGARAFTRLRDGSDQQEVPTGFQIPEPPSQSRFYVRTLGGEAPGLGLYDLKTGTLADLGIRDEAARGEVPVADRAGRMMTYLTASGRYVIDLSRIP</sequence>
<proteinExistence type="predicted"/>
<reference evidence="2 3" key="1">
    <citation type="submission" date="2023-07" db="EMBL/GenBank/DDBJ databases">
        <title>Sequencing the genomes of 1000 actinobacteria strains.</title>
        <authorList>
            <person name="Klenk H.-P."/>
        </authorList>
    </citation>
    <scope>NUCLEOTIDE SEQUENCE [LARGE SCALE GENOMIC DNA]</scope>
    <source>
        <strain evidence="2 3">DSM 44109</strain>
    </source>
</reference>
<dbReference type="Proteomes" id="UP001230426">
    <property type="component" value="Unassembled WGS sequence"/>
</dbReference>